<evidence type="ECO:0000313" key="2">
    <source>
        <dbReference type="EMBL" id="KAG0475336.1"/>
    </source>
</evidence>
<name>A0A835QQN7_VANPL</name>
<dbReference type="OrthoDB" id="1733797at2759"/>
<proteinExistence type="predicted"/>
<protein>
    <submittedName>
        <fullName evidence="2">Uncharacterized protein</fullName>
    </submittedName>
</protein>
<evidence type="ECO:0000256" key="1">
    <source>
        <dbReference type="SAM" id="MobiDB-lite"/>
    </source>
</evidence>
<dbReference type="PANTHER" id="PTHR33738">
    <property type="entry name" value="EMB|CAB82975.1"/>
    <property type="match status" value="1"/>
</dbReference>
<accession>A0A835QQN7</accession>
<reference evidence="2 3" key="1">
    <citation type="journal article" date="2020" name="Nat. Food">
        <title>A phased Vanilla planifolia genome enables genetic improvement of flavour and production.</title>
        <authorList>
            <person name="Hasing T."/>
            <person name="Tang H."/>
            <person name="Brym M."/>
            <person name="Khazi F."/>
            <person name="Huang T."/>
            <person name="Chambers A.H."/>
        </authorList>
    </citation>
    <scope>NUCLEOTIDE SEQUENCE [LARGE SCALE GENOMIC DNA]</scope>
    <source>
        <tissue evidence="2">Leaf</tissue>
    </source>
</reference>
<comment type="caution">
    <text evidence="2">The sequence shown here is derived from an EMBL/GenBank/DDBJ whole genome shotgun (WGS) entry which is preliminary data.</text>
</comment>
<gene>
    <name evidence="2" type="ORF">HPP92_015022</name>
</gene>
<dbReference type="PANTHER" id="PTHR33738:SF8">
    <property type="entry name" value="OS05G0454500 PROTEIN"/>
    <property type="match status" value="1"/>
</dbReference>
<dbReference type="AlphaFoldDB" id="A0A835QQN7"/>
<evidence type="ECO:0000313" key="3">
    <source>
        <dbReference type="Proteomes" id="UP000639772"/>
    </source>
</evidence>
<sequence>MEGKKSFVDEFFPKTEAAKPSKFDALNSIFPPRPTGDMKDSAQLQWSESWRKTAANGVNGKSQSTAKKNGKPVSNYELSEPCLMSSSVHYGGREDFIPEASVTGNFGAQYNYKKDKEDYLGNSEGASRGIGGKVRITTEILQRTVANPLANS</sequence>
<dbReference type="EMBL" id="JADCNM010000007">
    <property type="protein sequence ID" value="KAG0475336.1"/>
    <property type="molecule type" value="Genomic_DNA"/>
</dbReference>
<feature type="region of interest" description="Disordered" evidence="1">
    <location>
        <begin position="23"/>
        <end position="76"/>
    </location>
</feature>
<organism evidence="2 3">
    <name type="scientific">Vanilla planifolia</name>
    <name type="common">Vanilla</name>
    <dbReference type="NCBI Taxonomy" id="51239"/>
    <lineage>
        <taxon>Eukaryota</taxon>
        <taxon>Viridiplantae</taxon>
        <taxon>Streptophyta</taxon>
        <taxon>Embryophyta</taxon>
        <taxon>Tracheophyta</taxon>
        <taxon>Spermatophyta</taxon>
        <taxon>Magnoliopsida</taxon>
        <taxon>Liliopsida</taxon>
        <taxon>Asparagales</taxon>
        <taxon>Orchidaceae</taxon>
        <taxon>Vanilloideae</taxon>
        <taxon>Vanilleae</taxon>
        <taxon>Vanilla</taxon>
    </lineage>
</organism>
<dbReference type="Proteomes" id="UP000639772">
    <property type="component" value="Chromosome 7"/>
</dbReference>